<dbReference type="SUPFAM" id="SSF50939">
    <property type="entry name" value="Sialidases"/>
    <property type="match status" value="1"/>
</dbReference>
<evidence type="ECO:0000256" key="1">
    <source>
        <dbReference type="SAM" id="SignalP"/>
    </source>
</evidence>
<accession>T5K4C0</accession>
<evidence type="ECO:0000313" key="3">
    <source>
        <dbReference type="Proteomes" id="UP000016033"/>
    </source>
</evidence>
<dbReference type="RefSeq" id="WP_021200810.1">
    <property type="nucleotide sequence ID" value="NZ_ATAO01000206.1"/>
</dbReference>
<dbReference type="InterPro" id="IPR015943">
    <property type="entry name" value="WD40/YVTN_repeat-like_dom_sf"/>
</dbReference>
<protein>
    <recommendedName>
        <fullName evidence="4">Photosynthesis system II assembly factor Ycf48/Hcf136-like domain-containing protein</fullName>
    </recommendedName>
</protein>
<feature type="signal peptide" evidence="1">
    <location>
        <begin position="1"/>
        <end position="33"/>
    </location>
</feature>
<dbReference type="PATRIC" id="fig|1333857.3.peg.2876"/>
<evidence type="ECO:0008006" key="4">
    <source>
        <dbReference type="Google" id="ProtNLM"/>
    </source>
</evidence>
<dbReference type="NCBIfam" id="NF045728">
    <property type="entry name" value="glycosyl_F510_1955"/>
    <property type="match status" value="1"/>
</dbReference>
<reference evidence="2 3" key="1">
    <citation type="journal article" date="2013" name="Genome Announc.">
        <title>Whole-genome sequences of five oyster-associated bacteria show potential for crude oil hydrocarbon degradation.</title>
        <authorList>
            <person name="Chauhan A."/>
            <person name="Green S."/>
            <person name="Pathak A."/>
            <person name="Thomas J."/>
            <person name="Venkatramanan R."/>
        </authorList>
    </citation>
    <scope>NUCLEOTIDE SEQUENCE [LARGE SCALE GENOMIC DNA]</scope>
    <source>
        <strain evidence="2 3">MF109</strain>
    </source>
</reference>
<dbReference type="Gene3D" id="2.130.10.10">
    <property type="entry name" value="YVTN repeat-like/Quinoprotein amine dehydrogenase"/>
    <property type="match status" value="1"/>
</dbReference>
<dbReference type="CDD" id="cd15482">
    <property type="entry name" value="Sialidase_non-viral"/>
    <property type="match status" value="1"/>
</dbReference>
<dbReference type="PROSITE" id="PS51257">
    <property type="entry name" value="PROKAR_LIPOPROTEIN"/>
    <property type="match status" value="1"/>
</dbReference>
<dbReference type="EMBL" id="ATAO01000206">
    <property type="protein sequence ID" value="EQM74721.1"/>
    <property type="molecule type" value="Genomic_DNA"/>
</dbReference>
<evidence type="ECO:0000313" key="2">
    <source>
        <dbReference type="EMBL" id="EQM74721.1"/>
    </source>
</evidence>
<dbReference type="InterPro" id="IPR036278">
    <property type="entry name" value="Sialidase_sf"/>
</dbReference>
<feature type="chain" id="PRO_5004607049" description="Photosynthesis system II assembly factor Ycf48/Hcf136-like domain-containing protein" evidence="1">
    <location>
        <begin position="34"/>
        <end position="288"/>
    </location>
</feature>
<sequence length="288" mass="29516">MRTLTNSRLPTLRRRRRAALTIATALAASIALAGCTTPAPPTTGNDHATSIDHVHAIVPDPNGDGFLLGAHDGIYTATLDGQVGGRVSDSDFDAMGLTAIGNALIASGHPGRTTAPELGSPNLGIIRSEDSAQSWTPVSFTGEKDFHVLAANPDGTLYGSASDSIELLRSDDIGQTWSPVGEVTAVSLVVDATGRLIAATPDGLQVSADEGATFTTLNDAPLLYILAASPDSKRLVGVGNGGQIWTIAGSTAEWVPAGTTHGSAQAITITNEGDILVFDDSGLTALPR</sequence>
<dbReference type="AlphaFoldDB" id="T5K4C0"/>
<organism evidence="2 3">
    <name type="scientific">Microbacterium maritypicum MF109</name>
    <dbReference type="NCBI Taxonomy" id="1333857"/>
    <lineage>
        <taxon>Bacteria</taxon>
        <taxon>Bacillati</taxon>
        <taxon>Actinomycetota</taxon>
        <taxon>Actinomycetes</taxon>
        <taxon>Micrococcales</taxon>
        <taxon>Microbacteriaceae</taxon>
        <taxon>Microbacterium</taxon>
    </lineage>
</organism>
<keyword evidence="1" id="KW-0732">Signal</keyword>
<gene>
    <name evidence="2" type="ORF">L687_04470</name>
</gene>
<dbReference type="InterPro" id="IPR054817">
    <property type="entry name" value="Glycosyl_F510_1955-like"/>
</dbReference>
<comment type="caution">
    <text evidence="2">The sequence shown here is derived from an EMBL/GenBank/DDBJ whole genome shotgun (WGS) entry which is preliminary data.</text>
</comment>
<proteinExistence type="predicted"/>
<name>T5K4C0_MICMQ</name>
<dbReference type="Proteomes" id="UP000016033">
    <property type="component" value="Unassembled WGS sequence"/>
</dbReference>